<evidence type="ECO:0000256" key="1">
    <source>
        <dbReference type="SAM" id="Phobius"/>
    </source>
</evidence>
<sequence>MSLQVCRPVYCLIYGSASSFLFPFFFLSLSSSLVNESEEMLYIQQSEAMIEASIAQMYVAFASVSQKKAFALEINLRKTKGNIETIICDIYHSPSICRKGGREGNKSN</sequence>
<name>A0A5N7A678_9EURO</name>
<dbReference type="EMBL" id="ML737637">
    <property type="protein sequence ID" value="KAE8365103.1"/>
    <property type="molecule type" value="Genomic_DNA"/>
</dbReference>
<gene>
    <name evidence="2" type="ORF">BDV27DRAFT_107423</name>
</gene>
<feature type="transmembrane region" description="Helical" evidence="1">
    <location>
        <begin position="12"/>
        <end position="34"/>
    </location>
</feature>
<dbReference type="Proteomes" id="UP000326268">
    <property type="component" value="Unassembled WGS sequence"/>
</dbReference>
<keyword evidence="1" id="KW-1133">Transmembrane helix</keyword>
<keyword evidence="1" id="KW-0812">Transmembrane</keyword>
<protein>
    <submittedName>
        <fullName evidence="2">Uncharacterized protein</fullName>
    </submittedName>
</protein>
<dbReference type="GeneID" id="43648883"/>
<proteinExistence type="predicted"/>
<keyword evidence="1" id="KW-0472">Membrane</keyword>
<reference evidence="2 3" key="1">
    <citation type="submission" date="2019-04" db="EMBL/GenBank/DDBJ databases">
        <title>Friends and foes A comparative genomics studyof 23 Aspergillus species from section Flavi.</title>
        <authorList>
            <consortium name="DOE Joint Genome Institute"/>
            <person name="Kjaerbolling I."/>
            <person name="Vesth T."/>
            <person name="Frisvad J.C."/>
            <person name="Nybo J.L."/>
            <person name="Theobald S."/>
            <person name="Kildgaard S."/>
            <person name="Isbrandt T."/>
            <person name="Kuo A."/>
            <person name="Sato A."/>
            <person name="Lyhne E.K."/>
            <person name="Kogle M.E."/>
            <person name="Wiebenga A."/>
            <person name="Kun R.S."/>
            <person name="Lubbers R.J."/>
            <person name="Makela M.R."/>
            <person name="Barry K."/>
            <person name="Chovatia M."/>
            <person name="Clum A."/>
            <person name="Daum C."/>
            <person name="Haridas S."/>
            <person name="He G."/>
            <person name="LaButti K."/>
            <person name="Lipzen A."/>
            <person name="Mondo S."/>
            <person name="Riley R."/>
            <person name="Salamov A."/>
            <person name="Simmons B.A."/>
            <person name="Magnuson J.K."/>
            <person name="Henrissat B."/>
            <person name="Mortensen U.H."/>
            <person name="Larsen T.O."/>
            <person name="Devries R.P."/>
            <person name="Grigoriev I.V."/>
            <person name="Machida M."/>
            <person name="Baker S.E."/>
            <person name="Andersen M.R."/>
        </authorList>
    </citation>
    <scope>NUCLEOTIDE SEQUENCE [LARGE SCALE GENOMIC DNA]</scope>
    <source>
        <strain evidence="2 3">CBS 763.97</strain>
    </source>
</reference>
<evidence type="ECO:0000313" key="3">
    <source>
        <dbReference type="Proteomes" id="UP000326268"/>
    </source>
</evidence>
<keyword evidence="3" id="KW-1185">Reference proteome</keyword>
<accession>A0A5N7A678</accession>
<dbReference type="RefSeq" id="XP_031928184.1">
    <property type="nucleotide sequence ID" value="XM_032064437.1"/>
</dbReference>
<dbReference type="AlphaFoldDB" id="A0A5N7A678"/>
<organism evidence="2 3">
    <name type="scientific">Aspergillus caelatus</name>
    <dbReference type="NCBI Taxonomy" id="61420"/>
    <lineage>
        <taxon>Eukaryota</taxon>
        <taxon>Fungi</taxon>
        <taxon>Dikarya</taxon>
        <taxon>Ascomycota</taxon>
        <taxon>Pezizomycotina</taxon>
        <taxon>Eurotiomycetes</taxon>
        <taxon>Eurotiomycetidae</taxon>
        <taxon>Eurotiales</taxon>
        <taxon>Aspergillaceae</taxon>
        <taxon>Aspergillus</taxon>
        <taxon>Aspergillus subgen. Circumdati</taxon>
    </lineage>
</organism>
<evidence type="ECO:0000313" key="2">
    <source>
        <dbReference type="EMBL" id="KAE8365103.1"/>
    </source>
</evidence>